<dbReference type="EMBL" id="SIRL01000007">
    <property type="protein sequence ID" value="TBN49585.1"/>
    <property type="molecule type" value="Genomic_DNA"/>
</dbReference>
<feature type="transmembrane region" description="Helical" evidence="2">
    <location>
        <begin position="67"/>
        <end position="85"/>
    </location>
</feature>
<dbReference type="RefSeq" id="WP_131023348.1">
    <property type="nucleotide sequence ID" value="NZ_FZNM01000009.1"/>
</dbReference>
<evidence type="ECO:0000313" key="3">
    <source>
        <dbReference type="EMBL" id="TBN49585.1"/>
    </source>
</evidence>
<keyword evidence="2" id="KW-0812">Transmembrane</keyword>
<gene>
    <name evidence="3" type="ORF">EYF88_10950</name>
</gene>
<proteinExistence type="predicted"/>
<reference evidence="3 4" key="1">
    <citation type="submission" date="2019-02" db="EMBL/GenBank/DDBJ databases">
        <authorList>
            <person name="Zhang G."/>
        </authorList>
    </citation>
    <scope>NUCLEOTIDE SEQUENCE [LARGE SCALE GENOMIC DNA]</scope>
    <source>
        <strain evidence="3 4">CMB17</strain>
    </source>
</reference>
<feature type="region of interest" description="Disordered" evidence="1">
    <location>
        <begin position="1"/>
        <end position="40"/>
    </location>
</feature>
<name>A0ABY1YHC7_9RHOB</name>
<evidence type="ECO:0000256" key="2">
    <source>
        <dbReference type="SAM" id="Phobius"/>
    </source>
</evidence>
<accession>A0ABY1YHC7</accession>
<sequence>MTLLDLEKKDKPRRRPIPDHIRPDAPRYATRRHGQTKPHARMRVSLDDWRFADGAAQDAGMRRSAQIWGILLAALMTLTVIAVWPPGGSGPASSSVSAAVISFHSYPQYPEENGPRPAVRGNVDEDCQPASPGCCMMTHCYPGISVEPHKVAAIAVNDKTAAAAAARGLGSDPGVILPPPRGLRL</sequence>
<feature type="compositionally biased region" description="Basic and acidic residues" evidence="1">
    <location>
        <begin position="1"/>
        <end position="25"/>
    </location>
</feature>
<keyword evidence="2" id="KW-0472">Membrane</keyword>
<keyword evidence="2" id="KW-1133">Transmembrane helix</keyword>
<protein>
    <submittedName>
        <fullName evidence="3">Uncharacterized protein</fullName>
    </submittedName>
</protein>
<dbReference type="Proteomes" id="UP000292859">
    <property type="component" value="Unassembled WGS sequence"/>
</dbReference>
<organism evidence="3 4">
    <name type="scientific">Paracoccus sediminis</name>
    <dbReference type="NCBI Taxonomy" id="1214787"/>
    <lineage>
        <taxon>Bacteria</taxon>
        <taxon>Pseudomonadati</taxon>
        <taxon>Pseudomonadota</taxon>
        <taxon>Alphaproteobacteria</taxon>
        <taxon>Rhodobacterales</taxon>
        <taxon>Paracoccaceae</taxon>
        <taxon>Paracoccus</taxon>
    </lineage>
</organism>
<feature type="compositionally biased region" description="Basic residues" evidence="1">
    <location>
        <begin position="29"/>
        <end position="40"/>
    </location>
</feature>
<evidence type="ECO:0000256" key="1">
    <source>
        <dbReference type="SAM" id="MobiDB-lite"/>
    </source>
</evidence>
<comment type="caution">
    <text evidence="3">The sequence shown here is derived from an EMBL/GenBank/DDBJ whole genome shotgun (WGS) entry which is preliminary data.</text>
</comment>
<keyword evidence="4" id="KW-1185">Reference proteome</keyword>
<evidence type="ECO:0000313" key="4">
    <source>
        <dbReference type="Proteomes" id="UP000292859"/>
    </source>
</evidence>